<dbReference type="EMBL" id="JANBUL010000135">
    <property type="protein sequence ID" value="KAJ2780504.1"/>
    <property type="molecule type" value="Genomic_DNA"/>
</dbReference>
<dbReference type="PANTHER" id="PTHR23346">
    <property type="entry name" value="TRANSLATIONAL ACTIVATOR GCN1-RELATED"/>
    <property type="match status" value="1"/>
</dbReference>
<dbReference type="InterPro" id="IPR055443">
    <property type="entry name" value="HEAT_ECM29"/>
</dbReference>
<protein>
    <submittedName>
        <fullName evidence="8">Proteasome component M29</fullName>
    </submittedName>
</protein>
<dbReference type="InterPro" id="IPR011989">
    <property type="entry name" value="ARM-like"/>
</dbReference>
<dbReference type="OrthoDB" id="16066at2759"/>
<dbReference type="InterPro" id="IPR016024">
    <property type="entry name" value="ARM-type_fold"/>
</dbReference>
<dbReference type="Pfam" id="PF13001">
    <property type="entry name" value="ECM29_N"/>
    <property type="match status" value="1"/>
</dbReference>
<dbReference type="Proteomes" id="UP001140217">
    <property type="component" value="Unassembled WGS sequence"/>
</dbReference>
<dbReference type="PANTHER" id="PTHR23346:SF19">
    <property type="entry name" value="PROTEASOME ADAPTER AND SCAFFOLD PROTEIN ECM29"/>
    <property type="match status" value="1"/>
</dbReference>
<evidence type="ECO:0000256" key="2">
    <source>
        <dbReference type="ARBA" id="ARBA00022490"/>
    </source>
</evidence>
<evidence type="ECO:0000256" key="1">
    <source>
        <dbReference type="ARBA" id="ARBA00004496"/>
    </source>
</evidence>
<dbReference type="SUPFAM" id="SSF48371">
    <property type="entry name" value="ARM repeat"/>
    <property type="match status" value="2"/>
</dbReference>
<evidence type="ECO:0000256" key="3">
    <source>
        <dbReference type="ARBA" id="ARBA00022737"/>
    </source>
</evidence>
<accession>A0A9W8LHQ1</accession>
<evidence type="ECO:0000259" key="6">
    <source>
        <dbReference type="Pfam" id="PF13001"/>
    </source>
</evidence>
<keyword evidence="2" id="KW-0963">Cytoplasm</keyword>
<reference evidence="8" key="1">
    <citation type="submission" date="2022-07" db="EMBL/GenBank/DDBJ databases">
        <title>Phylogenomic reconstructions and comparative analyses of Kickxellomycotina fungi.</title>
        <authorList>
            <person name="Reynolds N.K."/>
            <person name="Stajich J.E."/>
            <person name="Barry K."/>
            <person name="Grigoriev I.V."/>
            <person name="Crous P."/>
            <person name="Smith M.E."/>
        </authorList>
    </citation>
    <scope>NUCLEOTIDE SEQUENCE</scope>
    <source>
        <strain evidence="8">NBRC 105414</strain>
    </source>
</reference>
<keyword evidence="9" id="KW-1185">Reference proteome</keyword>
<comment type="caution">
    <text evidence="8">The sequence shown here is derived from an EMBL/GenBank/DDBJ whole genome shotgun (WGS) entry which is preliminary data.</text>
</comment>
<feature type="domain" description="Proteasome component Ecm29 N-terminal" evidence="6">
    <location>
        <begin position="2"/>
        <end position="458"/>
    </location>
</feature>
<feature type="non-terminal residue" evidence="8">
    <location>
        <position position="1"/>
    </location>
</feature>
<sequence length="1851" mass="194826">IIGLLGQINKKLKGRDAVVLPVAPLLESTFSKGAGGFSQSFRLMYISMAVDAGSEQQLAATIPFLLRGICTRPQSQQAMLNTSLLTAVWRGPVLSEDQLRALDLVGEPARAEALVAIARDVFLFNGAGPRADGSSPPVPAGLCEGRVSVLMNGRKAPWASGGPALQQLKQRLLHIIGSGVAYPTEMPDRVHEQRLLALVCASSDPYFQQVADGGKDALKRMRPVDVESPTFVDAAFAMFLGGPSDASGEERRSPAAAAVRLKLLAYLERSMLAVSVYPRWTHVALASLFSAESTARLRQRGMGFLLWAVNNTPSDQIVPAVAPVRELVQRALSEAASTSGASSAGDDVLRGAAYVALGALGRRAPPAALDGLGQLQMMFEALAVESAGVRISIQEGLLAMLPGYQAHIETDAAKQRLLRLLQDQLSSLVYQARYCALRYAISAFPLASMEARWLCILALADSKPEIQRLASSGLLIKPGVVLDRSSEAPAPCDALPFMCDRASEIVGGQPALAVANARVYGGILDFGRSVLLAAGAAASRAAKGKQPMDPTELEFVNDCSALASEFQRGSMRLALAGLDAAGTLAARWLEAVCAVLEMDRLFDPALLRKALLYLVELVSLGPLGLSLALFSKADLLLARLGARDVDAQLHAAQALSVAYAMKLLDDLRADRDADGAFWNERVVAQLGRFAADARAPTQPRLLDAQQGAILALGCVSYGLCVSQRASGKSWADAGLGPLGAAVAEAQASIAEGVRLAGDPATHATVAAAWCVAASKASQMGRLAGVEGCSATWVLEVAADVLKGAGSTQVYDAALSLLSDAALGEPGMAVELIRILRDAAKSATKKQLDVHFRTGEALARAVGRFECTLAALDWVFPIGLEAVYGADGAGANVEGVDALLDTITASMARSTITQERQAAAIWALALVQSCPGLGALDPWLAKLHACMSMLLSDRSELTQEVASRALGLIYNRASAALKEDMVYSLMALFGGGSKRPGADGDMANVQQALHRQIQSNEPLLEQESLGQTPDGHAVNTTYKSILSLASDMQNPSLVYQFMQLATHTAMWNSRCGAAYGVASIIEQARDAIQPHMAAMVPKLYRYTFDPSPQTQAAMKGIWSALLGPGSRQGSADGEEGPPAAAGTSSSIVERHWDGIIDECLRSMGQREWKDRESGCSALASAVSGADPGLVVPYLDRIWQMSFRALDDIKGSVRTAGLKTCQALASATVAWCTPQASPSTTARDAQAQAVVDAVVPFLVDKGVGSDAEDVRGFSMGLLLKLCKSSGRYLAPLVPAIVERLLESLSNMEAQAANYMTFHADSHGITQEQLESVRLSAVKSSPMMQGIETVLEYLTPASMAELVPKLQHIIRHGLGLPTRAGCARTVVVLCVKRPDIVRPVAPALVKAISGSLAESSALQRQAWAAAIGYMAPMLSAGMFKSLLRHLERIYFERHGDEARGVAGQVLEQLAQRCPERLCESRGELGTASFMLFGCSDASEAIGAAFQSAWREYMLGLGGRLPAADLPGVLSHPLARVSDSNWACRVQSAKAIASVAQIVEREARAAGGAEQPGAAADGAMALAQAALPALTKAAQGRAWPGKEHVLGAIVDVCLACARAPGGTAEQRQALLGAACEAVLREMGQGEVPYRREVIKRYCALAEHIEPGAHAPAVGALLEIAESLGAHRGADKDGDIDMDDDDEKQLKRPQQLMLVATAIDALRLTLAKVRGLDGATAERACRAMHAIARAGVWNVRVASLECLAALLESCCAGGPAVDAGLVLDAVRACAAEGRYVAVRAAALGTLAAVLRAAAPGPSADARAVGWQAEAAALLGQFADDPAPSVADRAKELQRQR</sequence>
<feature type="region of interest" description="Disordered" evidence="5">
    <location>
        <begin position="1124"/>
        <end position="1144"/>
    </location>
</feature>
<dbReference type="GO" id="GO:0043248">
    <property type="term" value="P:proteasome assembly"/>
    <property type="evidence" value="ECO:0007669"/>
    <property type="project" value="InterPro"/>
</dbReference>
<name>A0A9W8LHQ1_9FUNG</name>
<dbReference type="GO" id="GO:0005737">
    <property type="term" value="C:cytoplasm"/>
    <property type="evidence" value="ECO:0007669"/>
    <property type="project" value="UniProtKB-SubCell"/>
</dbReference>
<dbReference type="Pfam" id="PF24492">
    <property type="entry name" value="HEAT_ECM29"/>
    <property type="match status" value="1"/>
</dbReference>
<evidence type="ECO:0000313" key="9">
    <source>
        <dbReference type="Proteomes" id="UP001140217"/>
    </source>
</evidence>
<keyword evidence="3" id="KW-0677">Repeat</keyword>
<evidence type="ECO:0000313" key="8">
    <source>
        <dbReference type="EMBL" id="KAJ2780504.1"/>
    </source>
</evidence>
<evidence type="ECO:0000256" key="4">
    <source>
        <dbReference type="ARBA" id="ARBA00022942"/>
    </source>
</evidence>
<dbReference type="GO" id="GO:0005634">
    <property type="term" value="C:nucleus"/>
    <property type="evidence" value="ECO:0007669"/>
    <property type="project" value="TreeGrafter"/>
</dbReference>
<organism evidence="8 9">
    <name type="scientific">Coemansia javaensis</name>
    <dbReference type="NCBI Taxonomy" id="2761396"/>
    <lineage>
        <taxon>Eukaryota</taxon>
        <taxon>Fungi</taxon>
        <taxon>Fungi incertae sedis</taxon>
        <taxon>Zoopagomycota</taxon>
        <taxon>Kickxellomycotina</taxon>
        <taxon>Kickxellomycetes</taxon>
        <taxon>Kickxellales</taxon>
        <taxon>Kickxellaceae</taxon>
        <taxon>Coemansia</taxon>
    </lineage>
</organism>
<dbReference type="GO" id="GO:0036503">
    <property type="term" value="P:ERAD pathway"/>
    <property type="evidence" value="ECO:0007669"/>
    <property type="project" value="TreeGrafter"/>
</dbReference>
<dbReference type="GO" id="GO:0060090">
    <property type="term" value="F:molecular adaptor activity"/>
    <property type="evidence" value="ECO:0007669"/>
    <property type="project" value="InterPro"/>
</dbReference>
<dbReference type="InterPro" id="IPR024372">
    <property type="entry name" value="Ecm29_N"/>
</dbReference>
<evidence type="ECO:0000259" key="7">
    <source>
        <dbReference type="Pfam" id="PF24492"/>
    </source>
</evidence>
<dbReference type="Gene3D" id="1.25.10.10">
    <property type="entry name" value="Leucine-rich Repeat Variant"/>
    <property type="match status" value="2"/>
</dbReference>
<evidence type="ECO:0000256" key="5">
    <source>
        <dbReference type="SAM" id="MobiDB-lite"/>
    </source>
</evidence>
<dbReference type="GO" id="GO:0000502">
    <property type="term" value="C:proteasome complex"/>
    <property type="evidence" value="ECO:0007669"/>
    <property type="project" value="UniProtKB-KW"/>
</dbReference>
<comment type="subcellular location">
    <subcellularLocation>
        <location evidence="1">Cytoplasm</location>
    </subcellularLocation>
</comment>
<gene>
    <name evidence="8" type="primary">ECM29</name>
    <name evidence="8" type="ORF">H4R18_003406</name>
</gene>
<feature type="domain" description="Proteasome adapter and scaffold protein ECM29 HEAT-repeat" evidence="7">
    <location>
        <begin position="1287"/>
        <end position="1448"/>
    </location>
</feature>
<proteinExistence type="predicted"/>
<keyword evidence="4 8" id="KW-0647">Proteasome</keyword>